<dbReference type="Pfam" id="PF00126">
    <property type="entry name" value="HTH_1"/>
    <property type="match status" value="1"/>
</dbReference>
<keyword evidence="2" id="KW-0805">Transcription regulation</keyword>
<dbReference type="InterPro" id="IPR005119">
    <property type="entry name" value="LysR_subst-bd"/>
</dbReference>
<reference evidence="6 9" key="2">
    <citation type="submission" date="2021-02" db="EMBL/GenBank/DDBJ databases">
        <authorList>
            <person name="Pothier F. J."/>
        </authorList>
    </citation>
    <scope>NUCLEOTIDE SEQUENCE [LARGE SCALE GENOMIC DNA]</scope>
    <source>
        <strain evidence="6 9">1314c</strain>
    </source>
</reference>
<proteinExistence type="inferred from homology"/>
<dbReference type="PANTHER" id="PTHR30537">
    <property type="entry name" value="HTH-TYPE TRANSCRIPTIONAL REGULATOR"/>
    <property type="match status" value="1"/>
</dbReference>
<comment type="similarity">
    <text evidence="1">Belongs to the LysR transcriptional regulatory family.</text>
</comment>
<evidence type="ECO:0000256" key="2">
    <source>
        <dbReference type="ARBA" id="ARBA00023015"/>
    </source>
</evidence>
<evidence type="ECO:0000313" key="7">
    <source>
        <dbReference type="EMBL" id="PPU09790.1"/>
    </source>
</evidence>
<protein>
    <submittedName>
        <fullName evidence="6">HTH-type transcriptional regulator DmlR</fullName>
    </submittedName>
    <submittedName>
        <fullName evidence="7">LysR family transcriptional regulator</fullName>
    </submittedName>
</protein>
<dbReference type="GO" id="GO:0006351">
    <property type="term" value="P:DNA-templated transcription"/>
    <property type="evidence" value="ECO:0007669"/>
    <property type="project" value="TreeGrafter"/>
</dbReference>
<dbReference type="RefSeq" id="WP_102585275.1">
    <property type="nucleotide sequence ID" value="NZ_CP090441.1"/>
</dbReference>
<dbReference type="Gene3D" id="3.40.190.290">
    <property type="match status" value="1"/>
</dbReference>
<dbReference type="AlphaFoldDB" id="A0A2S7AIS5"/>
<dbReference type="InterPro" id="IPR058163">
    <property type="entry name" value="LysR-type_TF_proteobact-type"/>
</dbReference>
<dbReference type="EMBL" id="HG992337">
    <property type="protein sequence ID" value="CAE6847249.1"/>
    <property type="molecule type" value="Genomic_DNA"/>
</dbReference>
<evidence type="ECO:0000259" key="5">
    <source>
        <dbReference type="PROSITE" id="PS50931"/>
    </source>
</evidence>
<evidence type="ECO:0000256" key="3">
    <source>
        <dbReference type="ARBA" id="ARBA00023125"/>
    </source>
</evidence>
<dbReference type="PROSITE" id="PS50931">
    <property type="entry name" value="HTH_LYSR"/>
    <property type="match status" value="1"/>
</dbReference>
<feature type="domain" description="HTH lysR-type" evidence="5">
    <location>
        <begin position="1"/>
        <end position="59"/>
    </location>
</feature>
<evidence type="ECO:0000256" key="4">
    <source>
        <dbReference type="ARBA" id="ARBA00023163"/>
    </source>
</evidence>
<dbReference type="Gene3D" id="1.10.10.10">
    <property type="entry name" value="Winged helix-like DNA-binding domain superfamily/Winged helix DNA-binding domain"/>
    <property type="match status" value="1"/>
</dbReference>
<organism evidence="7 8">
    <name type="scientific">Xanthomonas arboricola</name>
    <dbReference type="NCBI Taxonomy" id="56448"/>
    <lineage>
        <taxon>Bacteria</taxon>
        <taxon>Pseudomonadati</taxon>
        <taxon>Pseudomonadota</taxon>
        <taxon>Gammaproteobacteria</taxon>
        <taxon>Lysobacterales</taxon>
        <taxon>Lysobacteraceae</taxon>
        <taxon>Xanthomonas</taxon>
    </lineage>
</organism>
<reference evidence="7 8" key="1">
    <citation type="submission" date="2016-08" db="EMBL/GenBank/DDBJ databases">
        <title>Evolution of the type three secretion system and type three effector repertoires in Xanthomonas.</title>
        <authorList>
            <person name="Merda D."/>
            <person name="Briand M."/>
            <person name="Bosis E."/>
            <person name="Rousseau C."/>
            <person name="Portier P."/>
            <person name="Jacques M.-A."/>
            <person name="Fischer-Le Saux M."/>
        </authorList>
    </citation>
    <scope>NUCLEOTIDE SEQUENCE [LARGE SCALE GENOMIC DNA]</scope>
    <source>
        <strain evidence="7 8">CFBP 7645</strain>
    </source>
</reference>
<gene>
    <name evidence="6" type="primary">dmlR_13</name>
    <name evidence="6" type="ORF">XA1314C_39840</name>
    <name evidence="7" type="ORF">XarjCFBP7645_05845</name>
</gene>
<dbReference type="SUPFAM" id="SSF53850">
    <property type="entry name" value="Periplasmic binding protein-like II"/>
    <property type="match status" value="1"/>
</dbReference>
<dbReference type="GO" id="GO:0043565">
    <property type="term" value="F:sequence-specific DNA binding"/>
    <property type="evidence" value="ECO:0007669"/>
    <property type="project" value="TreeGrafter"/>
</dbReference>
<sequence length="290" mass="31988">MDLLDSMQVFVRVVDGGSLAAAAQAHGISPTMAGNHLRALEQRLGLQLLVRTTRRQRLTAFGEAYYGRCREILELVADTQVQADGQRLEPAGPLRVAAPVSFGTYGLTPVLGEYLQRHPQVSLDLQLSDRVQDLVDEGIDVAVRIGALGESSLVARALQPYRLWCCATPAYLHRNGTPQRLAELAGHQCLGMDAKALGQWQDYTGERIGPLSRAQLHLTSGPALHLAALQGLGIVLQPAFLLRADVEAGRLVRLFQDRELHRPLSVLYPQTRWRSVTVRSFVDFLLERFA</sequence>
<accession>A0A2S7AIS5</accession>
<evidence type="ECO:0000313" key="9">
    <source>
        <dbReference type="Proteomes" id="UP000835242"/>
    </source>
</evidence>
<name>A0A2S7AIS5_9XANT</name>
<dbReference type="SUPFAM" id="SSF46785">
    <property type="entry name" value="Winged helix' DNA-binding domain"/>
    <property type="match status" value="1"/>
</dbReference>
<dbReference type="EMBL" id="MIGY01000001">
    <property type="protein sequence ID" value="PPU09790.1"/>
    <property type="molecule type" value="Genomic_DNA"/>
</dbReference>
<dbReference type="GO" id="GO:0003700">
    <property type="term" value="F:DNA-binding transcription factor activity"/>
    <property type="evidence" value="ECO:0007669"/>
    <property type="project" value="InterPro"/>
</dbReference>
<evidence type="ECO:0000313" key="8">
    <source>
        <dbReference type="Proteomes" id="UP000239204"/>
    </source>
</evidence>
<keyword evidence="3" id="KW-0238">DNA-binding</keyword>
<evidence type="ECO:0000256" key="1">
    <source>
        <dbReference type="ARBA" id="ARBA00009437"/>
    </source>
</evidence>
<evidence type="ECO:0000313" key="6">
    <source>
        <dbReference type="EMBL" id="CAE6847249.1"/>
    </source>
</evidence>
<dbReference type="Proteomes" id="UP000835242">
    <property type="component" value="Chromosome"/>
</dbReference>
<keyword evidence="4" id="KW-0804">Transcription</keyword>
<dbReference type="Pfam" id="PF03466">
    <property type="entry name" value="LysR_substrate"/>
    <property type="match status" value="1"/>
</dbReference>
<dbReference type="InterPro" id="IPR000847">
    <property type="entry name" value="LysR_HTH_N"/>
</dbReference>
<dbReference type="EMBL" id="HG992337">
    <property type="protein sequence ID" value="CAE6847273.1"/>
    <property type="molecule type" value="Genomic_DNA"/>
</dbReference>
<dbReference type="InterPro" id="IPR036390">
    <property type="entry name" value="WH_DNA-bd_sf"/>
</dbReference>
<dbReference type="PANTHER" id="PTHR30537:SF5">
    <property type="entry name" value="HTH-TYPE TRANSCRIPTIONAL ACTIVATOR TTDR-RELATED"/>
    <property type="match status" value="1"/>
</dbReference>
<dbReference type="InterPro" id="IPR036388">
    <property type="entry name" value="WH-like_DNA-bd_sf"/>
</dbReference>
<dbReference type="Proteomes" id="UP000239204">
    <property type="component" value="Unassembled WGS sequence"/>
</dbReference>